<dbReference type="SUPFAM" id="SSF82171">
    <property type="entry name" value="DPP6 N-terminal domain-like"/>
    <property type="match status" value="1"/>
</dbReference>
<dbReference type="PANTHER" id="PTHR22847:SF637">
    <property type="entry name" value="WD REPEAT DOMAIN 5B"/>
    <property type="match status" value="1"/>
</dbReference>
<dbReference type="Proteomes" id="UP000076842">
    <property type="component" value="Unassembled WGS sequence"/>
</dbReference>
<dbReference type="InterPro" id="IPR015943">
    <property type="entry name" value="WD40/YVTN_repeat-like_dom_sf"/>
</dbReference>
<dbReference type="PANTHER" id="PTHR22847">
    <property type="entry name" value="WD40 REPEAT PROTEIN"/>
    <property type="match status" value="1"/>
</dbReference>
<reference evidence="6 7" key="1">
    <citation type="journal article" date="2016" name="Mol. Biol. Evol.">
        <title>Comparative Genomics of Early-Diverging Mushroom-Forming Fungi Provides Insights into the Origins of Lignocellulose Decay Capabilities.</title>
        <authorList>
            <person name="Nagy L.G."/>
            <person name="Riley R."/>
            <person name="Tritt A."/>
            <person name="Adam C."/>
            <person name="Daum C."/>
            <person name="Floudas D."/>
            <person name="Sun H."/>
            <person name="Yadav J.S."/>
            <person name="Pangilinan J."/>
            <person name="Larsson K.H."/>
            <person name="Matsuura K."/>
            <person name="Barry K."/>
            <person name="Labutti K."/>
            <person name="Kuo R."/>
            <person name="Ohm R.A."/>
            <person name="Bhattacharya S.S."/>
            <person name="Shirouzu T."/>
            <person name="Yoshinaga Y."/>
            <person name="Martin F.M."/>
            <person name="Grigoriev I.V."/>
            <person name="Hibbett D.S."/>
        </authorList>
    </citation>
    <scope>NUCLEOTIDE SEQUENCE [LARGE SCALE GENOMIC DNA]</scope>
    <source>
        <strain evidence="6 7">HHB12733</strain>
    </source>
</reference>
<dbReference type="OrthoDB" id="163438at2759"/>
<dbReference type="SMART" id="SM00320">
    <property type="entry name" value="WD40"/>
    <property type="match status" value="14"/>
</dbReference>
<feature type="repeat" description="WD" evidence="3">
    <location>
        <begin position="1072"/>
        <end position="1113"/>
    </location>
</feature>
<evidence type="ECO:0000256" key="1">
    <source>
        <dbReference type="ARBA" id="ARBA00022574"/>
    </source>
</evidence>
<dbReference type="PRINTS" id="PR00320">
    <property type="entry name" value="GPROTEINBRPT"/>
</dbReference>
<feature type="repeat" description="WD" evidence="3">
    <location>
        <begin position="654"/>
        <end position="679"/>
    </location>
</feature>
<keyword evidence="1 3" id="KW-0853">WD repeat</keyword>
<dbReference type="GO" id="GO:1990234">
    <property type="term" value="C:transferase complex"/>
    <property type="evidence" value="ECO:0007669"/>
    <property type="project" value="UniProtKB-ARBA"/>
</dbReference>
<dbReference type="PROSITE" id="PS00678">
    <property type="entry name" value="WD_REPEATS_1"/>
    <property type="match status" value="6"/>
</dbReference>
<protein>
    <submittedName>
        <fullName evidence="6">WD40 repeat-like protein</fullName>
    </submittedName>
</protein>
<dbReference type="Pfam" id="PF24883">
    <property type="entry name" value="NPHP3_N"/>
    <property type="match status" value="1"/>
</dbReference>
<feature type="repeat" description="WD" evidence="3">
    <location>
        <begin position="1115"/>
        <end position="1156"/>
    </location>
</feature>
<evidence type="ECO:0000259" key="5">
    <source>
        <dbReference type="Pfam" id="PF24883"/>
    </source>
</evidence>
<dbReference type="EMBL" id="KV424020">
    <property type="protein sequence ID" value="KZT54167.1"/>
    <property type="molecule type" value="Genomic_DNA"/>
</dbReference>
<dbReference type="InterPro" id="IPR020472">
    <property type="entry name" value="WD40_PAC1"/>
</dbReference>
<dbReference type="InterPro" id="IPR036322">
    <property type="entry name" value="WD40_repeat_dom_sf"/>
</dbReference>
<dbReference type="SUPFAM" id="SSF52540">
    <property type="entry name" value="P-loop containing nucleoside triphosphate hydrolases"/>
    <property type="match status" value="1"/>
</dbReference>
<dbReference type="InterPro" id="IPR019775">
    <property type="entry name" value="WD40_repeat_CS"/>
</dbReference>
<proteinExistence type="predicted"/>
<dbReference type="Gene3D" id="3.40.50.300">
    <property type="entry name" value="P-loop containing nucleotide triphosphate hydrolases"/>
    <property type="match status" value="1"/>
</dbReference>
<keyword evidence="2" id="KW-0677">Repeat</keyword>
<dbReference type="Pfam" id="PF00400">
    <property type="entry name" value="WD40"/>
    <property type="match status" value="14"/>
</dbReference>
<gene>
    <name evidence="6" type="ORF">CALCODRAFT_500189</name>
</gene>
<dbReference type="SUPFAM" id="SSF50978">
    <property type="entry name" value="WD40 repeat-like"/>
    <property type="match status" value="2"/>
</dbReference>
<feature type="region of interest" description="Disordered" evidence="4">
    <location>
        <begin position="1197"/>
        <end position="1221"/>
    </location>
</feature>
<feature type="repeat" description="WD" evidence="3">
    <location>
        <begin position="1158"/>
        <end position="1193"/>
    </location>
</feature>
<feature type="repeat" description="WD" evidence="3">
    <location>
        <begin position="1029"/>
        <end position="1070"/>
    </location>
</feature>
<evidence type="ECO:0000256" key="4">
    <source>
        <dbReference type="SAM" id="MobiDB-lite"/>
    </source>
</evidence>
<feature type="repeat" description="WD" evidence="3">
    <location>
        <begin position="772"/>
        <end position="813"/>
    </location>
</feature>
<feature type="repeat" description="WD" evidence="3">
    <location>
        <begin position="603"/>
        <end position="644"/>
    </location>
</feature>
<feature type="repeat" description="WD" evidence="3">
    <location>
        <begin position="857"/>
        <end position="891"/>
    </location>
</feature>
<feature type="compositionally biased region" description="Polar residues" evidence="4">
    <location>
        <begin position="1209"/>
        <end position="1221"/>
    </location>
</feature>
<dbReference type="Gene3D" id="2.130.10.10">
    <property type="entry name" value="YVTN repeat-like/Quinoprotein amine dehydrogenase"/>
    <property type="match status" value="7"/>
</dbReference>
<evidence type="ECO:0000256" key="3">
    <source>
        <dbReference type="PROSITE-ProRule" id="PRU00221"/>
    </source>
</evidence>
<organism evidence="6 7">
    <name type="scientific">Calocera cornea HHB12733</name>
    <dbReference type="NCBI Taxonomy" id="1353952"/>
    <lineage>
        <taxon>Eukaryota</taxon>
        <taxon>Fungi</taxon>
        <taxon>Dikarya</taxon>
        <taxon>Basidiomycota</taxon>
        <taxon>Agaricomycotina</taxon>
        <taxon>Dacrymycetes</taxon>
        <taxon>Dacrymycetales</taxon>
        <taxon>Dacrymycetaceae</taxon>
        <taxon>Calocera</taxon>
    </lineage>
</organism>
<evidence type="ECO:0000313" key="7">
    <source>
        <dbReference type="Proteomes" id="UP000076842"/>
    </source>
</evidence>
<evidence type="ECO:0000256" key="2">
    <source>
        <dbReference type="ARBA" id="ARBA00022737"/>
    </source>
</evidence>
<dbReference type="STRING" id="1353952.A0A165E5Z0"/>
<feature type="repeat" description="WD" evidence="3">
    <location>
        <begin position="900"/>
        <end position="941"/>
    </location>
</feature>
<dbReference type="PROSITE" id="PS50294">
    <property type="entry name" value="WD_REPEATS_REGION"/>
    <property type="match status" value="13"/>
</dbReference>
<sequence length="1319" mass="143234">MEVVTVRILADLQGLVSDFDIQHIPYVDGAGYEIGKRCLPGTRAALLDEICEWVNSDSPDTPRVCVLMGPAGTGKSTIAHTISSLFSTTNQLGSMFCFSTSEFTTRKPESLFRNIAHDLCKGRPAFKAALSKSIGGDRSLCGTKDLETQFQNFILRPAHDLSLSGTMLLIVDALDESGSVKERAKVLNVLITRLRELPATFRILITCRPEHDIQRSLLKAHEWVKVKSMPSPDEDPALSKDILQYIRQRLSNEIDAGPGSLDDLCCNTLCSRAEGLFQFAFVACDYIIGDDVIGQTSYMRYQILLSGTETSASLDELYKTVLGQILGKNLAVLGAFKIIMGLVLNAREPLAMVSIRTMMTILQAQDNVDPDRILPYFGSLLSGVSEATTPVRPLHSSFVELLRDTARGGTYFIGHDGHHERLATASLRLLQSELHFNMGDMNTSYLSNKVLRDSPNFRNKVSEALVYSCKYWGHHLELSPVALSTTKEIADLVRHLLMENILFWIETASIADAVSALAPCLMAALSHLQSIGEDLWNMARDGLRFIRTFSRIIIDSAPHIYLSALVCSPSQSQMARVYGSRYPQRAAVASHGVSQWSSVDTVITGHTASVMSSVFSRDSRRVISGSDDGSVRIWNADTGEPIGEPLNGHGRWGVTSVAISPDGHTLVSGSLDKTVILWDPAAPITLNGHTEVVNSVAFAPDGQRFASGSQDKTIRLWKLSKGAVSSEIFTGHSDGVTSIVFSPDGQRIVSGSLDRTIRQWNVETGQPIAEPLRGHSDWVTSVVFFPDGSRIASGSTDNTIRLWDAHTGENVGIPLTGHINWVTSVSISPDGRWLASASHDTIWLWDIQTYAHVGEPLIGHSRSVTSVAFSPYGGRIVSSAMDNTIRIWDVSIHASTPAPLTGHIFAVTSVMFSSDDRQIISGSFDGTIRRWDATTGDHVREPLVEDSNQVASLALSPDGRWIVAGTMNNTIRIWNAASNLPREEALGLHTGPVISIAFSSDSRWFVSGSVDKTIRLWYPDTAACFGEVLIGHSDAVSSVAVSPDNQQIISGSLDGTIRRWSVARQHAIGDPLMGPGGPVFCVSFSPDNSRIVSCHVDKSITIWNANTGEIIGKPLVGHTEPAVSLAFTPDGSRIVSGSADKTIRVWDVATGTGLGDPLLGHTDIVRSVKVSHDGLRIVSGSDDKTIRIWNANSRGHAVPETATAEKNETTSSSALPEQTGSDTPDLVDAGQLCFSPKPQHQLTQPYTTESGSIGQISFDLETGWIMGNGTDYILWVGPDQISRLYTGECQVVIPGPTIHLDLSKFVHGTRWAECRLPSS</sequence>
<dbReference type="GO" id="GO:0005634">
    <property type="term" value="C:nucleus"/>
    <property type="evidence" value="ECO:0007669"/>
    <property type="project" value="TreeGrafter"/>
</dbReference>
<feature type="repeat" description="WD" evidence="3">
    <location>
        <begin position="943"/>
        <end position="975"/>
    </location>
</feature>
<evidence type="ECO:0000313" key="6">
    <source>
        <dbReference type="EMBL" id="KZT54167.1"/>
    </source>
</evidence>
<feature type="repeat" description="WD" evidence="3">
    <location>
        <begin position="986"/>
        <end position="1017"/>
    </location>
</feature>
<dbReference type="InterPro" id="IPR056884">
    <property type="entry name" value="NPHP3-like_N"/>
</dbReference>
<dbReference type="CDD" id="cd00200">
    <property type="entry name" value="WD40"/>
    <property type="match status" value="2"/>
</dbReference>
<dbReference type="InterPro" id="IPR027417">
    <property type="entry name" value="P-loop_NTPase"/>
</dbReference>
<feature type="repeat" description="WD" evidence="3">
    <location>
        <begin position="729"/>
        <end position="770"/>
    </location>
</feature>
<feature type="domain" description="Nephrocystin 3-like N-terminal" evidence="5">
    <location>
        <begin position="49"/>
        <end position="208"/>
    </location>
</feature>
<feature type="repeat" description="WD" evidence="3">
    <location>
        <begin position="686"/>
        <end position="727"/>
    </location>
</feature>
<dbReference type="InterPro" id="IPR001680">
    <property type="entry name" value="WD40_rpt"/>
</dbReference>
<dbReference type="InParanoid" id="A0A165E5Z0"/>
<dbReference type="PROSITE" id="PS50082">
    <property type="entry name" value="WD_REPEATS_2"/>
    <property type="match status" value="14"/>
</dbReference>
<name>A0A165E5Z0_9BASI</name>
<feature type="repeat" description="WD" evidence="3">
    <location>
        <begin position="815"/>
        <end position="855"/>
    </location>
</feature>
<keyword evidence="7" id="KW-1185">Reference proteome</keyword>
<accession>A0A165E5Z0</accession>